<reference evidence="1 2" key="1">
    <citation type="submission" date="2020-12" db="EMBL/GenBank/DDBJ databases">
        <title>Metabolic potential, ecology and presence of endohyphal bacteria is reflected in genomic diversity of Mucoromycotina.</title>
        <authorList>
            <person name="Muszewska A."/>
            <person name="Okrasinska A."/>
            <person name="Steczkiewicz K."/>
            <person name="Drgas O."/>
            <person name="Orlowska M."/>
            <person name="Perlinska-Lenart U."/>
            <person name="Aleksandrzak-Piekarczyk T."/>
            <person name="Szatraj K."/>
            <person name="Zielenkiewicz U."/>
            <person name="Pilsyk S."/>
            <person name="Malc E."/>
            <person name="Mieczkowski P."/>
            <person name="Kruszewska J.S."/>
            <person name="Biernat P."/>
            <person name="Pawlowska J."/>
        </authorList>
    </citation>
    <scope>NUCLEOTIDE SEQUENCE [LARGE SCALE GENOMIC DNA]</scope>
    <source>
        <strain evidence="1 2">CBS 142.35</strain>
    </source>
</reference>
<organism evidence="1 2">
    <name type="scientific">Circinella minor</name>
    <dbReference type="NCBI Taxonomy" id="1195481"/>
    <lineage>
        <taxon>Eukaryota</taxon>
        <taxon>Fungi</taxon>
        <taxon>Fungi incertae sedis</taxon>
        <taxon>Mucoromycota</taxon>
        <taxon>Mucoromycotina</taxon>
        <taxon>Mucoromycetes</taxon>
        <taxon>Mucorales</taxon>
        <taxon>Lichtheimiaceae</taxon>
        <taxon>Circinella</taxon>
    </lineage>
</organism>
<gene>
    <name evidence="1" type="ORF">INT45_000427</name>
</gene>
<keyword evidence="2" id="KW-1185">Reference proteome</keyword>
<dbReference type="EMBL" id="JAEPRB010000250">
    <property type="protein sequence ID" value="KAG2218129.1"/>
    <property type="molecule type" value="Genomic_DNA"/>
</dbReference>
<dbReference type="OrthoDB" id="2279863at2759"/>
<comment type="caution">
    <text evidence="1">The sequence shown here is derived from an EMBL/GenBank/DDBJ whole genome shotgun (WGS) entry which is preliminary data.</text>
</comment>
<sequence>MEDEYLIKPPPTSVVSQRLILRLKQLSVTPSGASVTDLSITASLSALAPSTSITAASSSSSSLLLTPAALSSSSVENKLNFYISTCILEGEKHGFDLQTQIHKKLPNQERLSYVGEMELIVNFLDPILSPICHCPDIDKLLIWLNRQDENTLMLKPDAVMMATPQNTTDITLGYCSVRELRM</sequence>
<name>A0A8H7RUP5_9FUNG</name>
<dbReference type="AlphaFoldDB" id="A0A8H7RUP5"/>
<proteinExistence type="predicted"/>
<accession>A0A8H7RUP5</accession>
<protein>
    <submittedName>
        <fullName evidence="1">Uncharacterized protein</fullName>
    </submittedName>
</protein>
<evidence type="ECO:0000313" key="2">
    <source>
        <dbReference type="Proteomes" id="UP000646827"/>
    </source>
</evidence>
<dbReference type="Proteomes" id="UP000646827">
    <property type="component" value="Unassembled WGS sequence"/>
</dbReference>
<evidence type="ECO:0000313" key="1">
    <source>
        <dbReference type="EMBL" id="KAG2218129.1"/>
    </source>
</evidence>